<dbReference type="GO" id="GO:0003677">
    <property type="term" value="F:DNA binding"/>
    <property type="evidence" value="ECO:0007669"/>
    <property type="project" value="UniProtKB-KW"/>
</dbReference>
<comment type="caution">
    <text evidence="11">The sequence shown here is derived from an EMBL/GenBank/DDBJ whole genome shotgun (WGS) entry which is preliminary data.</text>
</comment>
<keyword evidence="4" id="KW-0067">ATP-binding</keyword>
<dbReference type="GO" id="GO:0006260">
    <property type="term" value="P:DNA replication"/>
    <property type="evidence" value="ECO:0007669"/>
    <property type="project" value="UniProtKB-KW"/>
</dbReference>
<dbReference type="Gene3D" id="3.40.50.300">
    <property type="entry name" value="P-loop containing nucleotide triphosphate hydrolases"/>
    <property type="match status" value="1"/>
</dbReference>
<gene>
    <name evidence="11" type="primary">ctf18</name>
    <name evidence="11" type="ORF">GGI19_001972</name>
</gene>
<organism evidence="11 12">
    <name type="scientific">Coemansia pectinata</name>
    <dbReference type="NCBI Taxonomy" id="1052879"/>
    <lineage>
        <taxon>Eukaryota</taxon>
        <taxon>Fungi</taxon>
        <taxon>Fungi incertae sedis</taxon>
        <taxon>Zoopagomycota</taxon>
        <taxon>Kickxellomycotina</taxon>
        <taxon>Kickxellomycetes</taxon>
        <taxon>Kickxellales</taxon>
        <taxon>Kickxellaceae</taxon>
        <taxon>Coemansia</taxon>
    </lineage>
</organism>
<feature type="region of interest" description="Disordered" evidence="9">
    <location>
        <begin position="204"/>
        <end position="234"/>
    </location>
</feature>
<dbReference type="CDD" id="cd00009">
    <property type="entry name" value="AAA"/>
    <property type="match status" value="1"/>
</dbReference>
<protein>
    <submittedName>
        <fullName evidence="11">Chromosome transmission fidelity protein 18</fullName>
    </submittedName>
</protein>
<dbReference type="OrthoDB" id="2195431at2759"/>
<evidence type="ECO:0000256" key="3">
    <source>
        <dbReference type="ARBA" id="ARBA00022741"/>
    </source>
</evidence>
<feature type="region of interest" description="Disordered" evidence="9">
    <location>
        <begin position="23"/>
        <end position="89"/>
    </location>
</feature>
<evidence type="ECO:0000256" key="9">
    <source>
        <dbReference type="SAM" id="MobiDB-lite"/>
    </source>
</evidence>
<dbReference type="Gene3D" id="1.10.8.60">
    <property type="match status" value="1"/>
</dbReference>
<comment type="subcellular location">
    <subcellularLocation>
        <location evidence="1">Nucleus</location>
    </subcellularLocation>
</comment>
<sequence>MQPGSSAFGESFLTNSLLQSSAKPASTAASALDQLGATRSGAQRADVFPDTYDEDDDYIGGSNGLTLLPTAQDSDDSDDEDNPIGNSKLLSLLPNRLPAANKSSFGMFADARVVCDPHTGQAVLRSNAELDFADTDDYQIDSAPVSELDAVKEGVEVANFIKHRSIADEVNAKARLAAHSIAVFTPDERYRAYQTAIDRKAQFDDDLATGKRQKHSHDNSTSAMSNPIASSSSTGKYASGSAFSYLESRYSLPPDSGDFITSRNSRGKSLYFALRSDIDVSKQMDRIATLKGEDRMSSSQVNRVVADIESELDTAQAMRASEMEMVEMLEMSAIDSQSNERAPAVVADSRLWVDKYRARTFLDLVSDERTNRAVMQWLKEWDYCVFGRESAVTKRQAAPATQRAEPGKAENTDKWKRPQRRILLLSGPPGLGKTTLAHVVARQAGYATVEINASDDRTAGKIKDRVLGVTQTHSVGLTGETRPQLLIIDEVDGASAAQSAQGDFISMLVKLAANADEKSGGLTSKKRRGGDQGPLLRPIICICNNVYAPVLRPLRQVAQCYNVSPPTSARLAKRLEEVCEAEGVPADAWGLVELAKQNEGDIRSCLNSLQMISARASKIDSESLRSSAIGVKDVQRSLFSIWAMIFTRPDSSSLTLSRSSRSSLGKRDSSGRVGGKASVDRDYAKLILDSIRSSGEQDRLMQGCFENYLRMEFRDLTHTKVSSLCSDWLEFYDIVDTTCRKNPSGSESLYAYLDFPLLAIHRTCSTPMGLSRSDFEYPHSEFEAFQGRQVALGIIQSLMSSASSARTRSTLTVNVAAVGLIDYLLRILSPQLVTSNKHLLKGEEYDRLYRLVEVMNAWQLSLVQNKDANGQFVYRLEPPIDRLYGFPSQRPLRPIMPMRYPVRQLISQELERLRLARLAAKSSHVPDGEAVDAKELSKRDYLTKLFADPMASSATAQKPKRIDDSEDEEEPVVKDFFGRIVTKNKSVASSGSPAKGAKKASIPTERSREWFHFFEGFSNAVRKPTQVKELL</sequence>
<dbReference type="Pfam" id="PF00004">
    <property type="entry name" value="AAA"/>
    <property type="match status" value="1"/>
</dbReference>
<evidence type="ECO:0000256" key="5">
    <source>
        <dbReference type="ARBA" id="ARBA00023125"/>
    </source>
</evidence>
<dbReference type="SMART" id="SM00382">
    <property type="entry name" value="AAA"/>
    <property type="match status" value="1"/>
</dbReference>
<dbReference type="GO" id="GO:0005634">
    <property type="term" value="C:nucleus"/>
    <property type="evidence" value="ECO:0007669"/>
    <property type="project" value="UniProtKB-SubCell"/>
</dbReference>
<proteinExistence type="inferred from homology"/>
<dbReference type="PANTHER" id="PTHR46765">
    <property type="entry name" value="P-LOOP CONTAINING NUCLEOSIDE TRIPHOSPHATE HYDROLASES SUPERFAMILY PROTEIN"/>
    <property type="match status" value="1"/>
</dbReference>
<evidence type="ECO:0000256" key="1">
    <source>
        <dbReference type="ARBA" id="ARBA00004123"/>
    </source>
</evidence>
<dbReference type="EMBL" id="JANBUH010000081">
    <property type="protein sequence ID" value="KAJ2755043.1"/>
    <property type="molecule type" value="Genomic_DNA"/>
</dbReference>
<name>A0A9W8H0J3_9FUNG</name>
<dbReference type="InterPro" id="IPR003959">
    <property type="entry name" value="ATPase_AAA_core"/>
</dbReference>
<feature type="compositionally biased region" description="Acidic residues" evidence="9">
    <location>
        <begin position="73"/>
        <end position="82"/>
    </location>
</feature>
<keyword evidence="12" id="KW-1185">Reference proteome</keyword>
<feature type="region of interest" description="Disordered" evidence="9">
    <location>
        <begin position="652"/>
        <end position="676"/>
    </location>
</feature>
<dbReference type="CDD" id="cd18140">
    <property type="entry name" value="HLD_clamp_RFC"/>
    <property type="match status" value="1"/>
</dbReference>
<dbReference type="InterPro" id="IPR027417">
    <property type="entry name" value="P-loop_NTPase"/>
</dbReference>
<feature type="compositionally biased region" description="Low complexity" evidence="9">
    <location>
        <begin position="652"/>
        <end position="663"/>
    </location>
</feature>
<dbReference type="Proteomes" id="UP001140011">
    <property type="component" value="Unassembled WGS sequence"/>
</dbReference>
<feature type="region of interest" description="Disordered" evidence="9">
    <location>
        <begin position="985"/>
        <end position="1004"/>
    </location>
</feature>
<dbReference type="InterPro" id="IPR053016">
    <property type="entry name" value="CTF18-RFC_complex"/>
</dbReference>
<comment type="similarity">
    <text evidence="8">Belongs to the activator 1 small subunits family. CTF18 subfamily.</text>
</comment>
<dbReference type="PANTHER" id="PTHR46765:SF1">
    <property type="entry name" value="P-LOOP CONTAINING NUCLEOSIDE TRIPHOSPHATE HYDROLASES SUPERFAMILY PROTEIN"/>
    <property type="match status" value="1"/>
</dbReference>
<keyword evidence="5" id="KW-0238">DNA-binding</keyword>
<feature type="compositionally biased region" description="Low complexity" evidence="9">
    <location>
        <begin position="220"/>
        <end position="234"/>
    </location>
</feature>
<accession>A0A9W8H0J3</accession>
<evidence type="ECO:0000256" key="8">
    <source>
        <dbReference type="ARBA" id="ARBA00043975"/>
    </source>
</evidence>
<dbReference type="SUPFAM" id="SSF52540">
    <property type="entry name" value="P-loop containing nucleoside triphosphate hydrolases"/>
    <property type="match status" value="1"/>
</dbReference>
<keyword evidence="7" id="KW-0131">Cell cycle</keyword>
<evidence type="ECO:0000259" key="10">
    <source>
        <dbReference type="SMART" id="SM00382"/>
    </source>
</evidence>
<dbReference type="GO" id="GO:0016887">
    <property type="term" value="F:ATP hydrolysis activity"/>
    <property type="evidence" value="ECO:0007669"/>
    <property type="project" value="InterPro"/>
</dbReference>
<evidence type="ECO:0000256" key="2">
    <source>
        <dbReference type="ARBA" id="ARBA00022705"/>
    </source>
</evidence>
<evidence type="ECO:0000313" key="12">
    <source>
        <dbReference type="Proteomes" id="UP001140011"/>
    </source>
</evidence>
<dbReference type="InterPro" id="IPR047854">
    <property type="entry name" value="RFC_lid"/>
</dbReference>
<dbReference type="AlphaFoldDB" id="A0A9W8H0J3"/>
<evidence type="ECO:0000313" key="11">
    <source>
        <dbReference type="EMBL" id="KAJ2755043.1"/>
    </source>
</evidence>
<evidence type="ECO:0000256" key="4">
    <source>
        <dbReference type="ARBA" id="ARBA00022840"/>
    </source>
</evidence>
<keyword evidence="6" id="KW-0539">Nucleus</keyword>
<evidence type="ECO:0000256" key="7">
    <source>
        <dbReference type="ARBA" id="ARBA00023306"/>
    </source>
</evidence>
<keyword evidence="3" id="KW-0547">Nucleotide-binding</keyword>
<evidence type="ECO:0000256" key="6">
    <source>
        <dbReference type="ARBA" id="ARBA00023242"/>
    </source>
</evidence>
<keyword evidence="2" id="KW-0235">DNA replication</keyword>
<dbReference type="InterPro" id="IPR003593">
    <property type="entry name" value="AAA+_ATPase"/>
</dbReference>
<reference evidence="11" key="1">
    <citation type="submission" date="2022-07" db="EMBL/GenBank/DDBJ databases">
        <title>Phylogenomic reconstructions and comparative analyses of Kickxellomycotina fungi.</title>
        <authorList>
            <person name="Reynolds N.K."/>
            <person name="Stajich J.E."/>
            <person name="Barry K."/>
            <person name="Grigoriev I.V."/>
            <person name="Crous P."/>
            <person name="Smith M.E."/>
        </authorList>
    </citation>
    <scope>NUCLEOTIDE SEQUENCE</scope>
    <source>
        <strain evidence="11">BCRC 34297</strain>
    </source>
</reference>
<feature type="domain" description="AAA+ ATPase" evidence="10">
    <location>
        <begin position="419"/>
        <end position="564"/>
    </location>
</feature>
<dbReference type="GO" id="GO:0005524">
    <property type="term" value="F:ATP binding"/>
    <property type="evidence" value="ECO:0007669"/>
    <property type="project" value="UniProtKB-KW"/>
</dbReference>